<proteinExistence type="predicted"/>
<accession>A0AA39IHL8</accession>
<evidence type="ECO:0000313" key="3">
    <source>
        <dbReference type="Proteomes" id="UP001175271"/>
    </source>
</evidence>
<feature type="region of interest" description="Disordered" evidence="1">
    <location>
        <begin position="123"/>
        <end position="160"/>
    </location>
</feature>
<organism evidence="2 3">
    <name type="scientific">Steinernema hermaphroditum</name>
    <dbReference type="NCBI Taxonomy" id="289476"/>
    <lineage>
        <taxon>Eukaryota</taxon>
        <taxon>Metazoa</taxon>
        <taxon>Ecdysozoa</taxon>
        <taxon>Nematoda</taxon>
        <taxon>Chromadorea</taxon>
        <taxon>Rhabditida</taxon>
        <taxon>Tylenchina</taxon>
        <taxon>Panagrolaimomorpha</taxon>
        <taxon>Strongyloidoidea</taxon>
        <taxon>Steinernematidae</taxon>
        <taxon>Steinernema</taxon>
    </lineage>
</organism>
<evidence type="ECO:0000256" key="1">
    <source>
        <dbReference type="SAM" id="MobiDB-lite"/>
    </source>
</evidence>
<evidence type="ECO:0008006" key="4">
    <source>
        <dbReference type="Google" id="ProtNLM"/>
    </source>
</evidence>
<dbReference type="Proteomes" id="UP001175271">
    <property type="component" value="Unassembled WGS sequence"/>
</dbReference>
<name>A0AA39IHL8_9BILA</name>
<feature type="region of interest" description="Disordered" evidence="1">
    <location>
        <begin position="1"/>
        <end position="21"/>
    </location>
</feature>
<protein>
    <recommendedName>
        <fullName evidence="4">MADF domain-containing protein</fullName>
    </recommendedName>
</protein>
<feature type="compositionally biased region" description="Acidic residues" evidence="1">
    <location>
        <begin position="131"/>
        <end position="155"/>
    </location>
</feature>
<gene>
    <name evidence="2" type="ORF">QR680_008702</name>
</gene>
<sequence length="324" mass="37024">MPCNMEGEPVKKRGRKSNPDRKSLSALYGESACYQLIHIMRNQPGLWTTRVTRNEEWRGVYDAMQSKYPDMEDELIKRTWLNLLNGFIYRPERWKWRRVMNYISSVIVPKYVEDAQNEANVSSSMAMGSMTEDEYEDDGLGEDPMADDDGLDENDDHDHMHQDNLNYSHMNHVVNGGVNNMSYYPCDERVAQNGGTSSAANNVVFDSNNHDDSQMWHMYEPQVPMTSAHQEHPQASGHQVSLLSQQLSAISNTVNEMMQQQSGADGGIDRLLAVLAQGVAPPKYCFGELIRDRMSSVNSPVLRWQAERRILQAVDDILDEFRRN</sequence>
<dbReference type="AlphaFoldDB" id="A0AA39IHL8"/>
<dbReference type="EMBL" id="JAUCMV010000001">
    <property type="protein sequence ID" value="KAK0424510.1"/>
    <property type="molecule type" value="Genomic_DNA"/>
</dbReference>
<comment type="caution">
    <text evidence="2">The sequence shown here is derived from an EMBL/GenBank/DDBJ whole genome shotgun (WGS) entry which is preliminary data.</text>
</comment>
<reference evidence="2" key="1">
    <citation type="submission" date="2023-06" db="EMBL/GenBank/DDBJ databases">
        <title>Genomic analysis of the entomopathogenic nematode Steinernema hermaphroditum.</title>
        <authorList>
            <person name="Schwarz E.M."/>
            <person name="Heppert J.K."/>
            <person name="Baniya A."/>
            <person name="Schwartz H.T."/>
            <person name="Tan C.-H."/>
            <person name="Antoshechkin I."/>
            <person name="Sternberg P.W."/>
            <person name="Goodrich-Blair H."/>
            <person name="Dillman A.R."/>
        </authorList>
    </citation>
    <scope>NUCLEOTIDE SEQUENCE</scope>
    <source>
        <strain evidence="2">PS9179</strain>
        <tissue evidence="2">Whole animal</tissue>
    </source>
</reference>
<keyword evidence="3" id="KW-1185">Reference proteome</keyword>
<evidence type="ECO:0000313" key="2">
    <source>
        <dbReference type="EMBL" id="KAK0424510.1"/>
    </source>
</evidence>